<evidence type="ECO:0000256" key="4">
    <source>
        <dbReference type="ARBA" id="ARBA00022842"/>
    </source>
</evidence>
<comment type="caution">
    <text evidence="9">The sequence shown here is derived from an EMBL/GenBank/DDBJ whole genome shotgun (WGS) entry which is preliminary data.</text>
</comment>
<organism evidence="9 10">
    <name type="scientific">Rivibacter subsaxonicus</name>
    <dbReference type="NCBI Taxonomy" id="457575"/>
    <lineage>
        <taxon>Bacteria</taxon>
        <taxon>Pseudomonadati</taxon>
        <taxon>Pseudomonadota</taxon>
        <taxon>Betaproteobacteria</taxon>
        <taxon>Burkholderiales</taxon>
        <taxon>Rivibacter</taxon>
    </lineage>
</organism>
<feature type="binding site" evidence="6">
    <location>
        <position position="8"/>
    </location>
    <ligand>
        <name>Mg(2+)</name>
        <dbReference type="ChEBI" id="CHEBI:18420"/>
        <label>1</label>
    </ligand>
</feature>
<dbReference type="PANTHER" id="PTHR22748">
    <property type="entry name" value="AP ENDONUCLEASE"/>
    <property type="match status" value="1"/>
</dbReference>
<dbReference type="GO" id="GO:0003906">
    <property type="term" value="F:DNA-(apurinic or apyrimidinic site) endonuclease activity"/>
    <property type="evidence" value="ECO:0007669"/>
    <property type="project" value="TreeGrafter"/>
</dbReference>
<feature type="binding site" evidence="6">
    <location>
        <position position="256"/>
    </location>
    <ligand>
        <name>Mg(2+)</name>
        <dbReference type="ChEBI" id="CHEBI:18420"/>
        <label>1</label>
    </ligand>
</feature>
<dbReference type="NCBIfam" id="TIGR00633">
    <property type="entry name" value="xth"/>
    <property type="match status" value="1"/>
</dbReference>
<dbReference type="RefSeq" id="WP_130431452.1">
    <property type="nucleotide sequence ID" value="NZ_SHKP01000005.1"/>
</dbReference>
<dbReference type="PANTHER" id="PTHR22748:SF6">
    <property type="entry name" value="DNA-(APURINIC OR APYRIMIDINIC SITE) ENDONUCLEASE"/>
    <property type="match status" value="1"/>
</dbReference>
<dbReference type="InterPro" id="IPR036691">
    <property type="entry name" value="Endo/exonu/phosph_ase_sf"/>
</dbReference>
<feature type="binding site" evidence="6">
    <location>
        <position position="36"/>
    </location>
    <ligand>
        <name>Mg(2+)</name>
        <dbReference type="ChEBI" id="CHEBI:18420"/>
        <label>1</label>
    </ligand>
</feature>
<feature type="site" description="Transition state stabilizer" evidence="7">
    <location>
        <position position="155"/>
    </location>
</feature>
<dbReference type="Gene3D" id="3.60.10.10">
    <property type="entry name" value="Endonuclease/exonuclease/phosphatase"/>
    <property type="match status" value="1"/>
</dbReference>
<evidence type="ECO:0000256" key="5">
    <source>
        <dbReference type="PIRSR" id="PIRSR604808-1"/>
    </source>
</evidence>
<dbReference type="InterPro" id="IPR004808">
    <property type="entry name" value="AP_endonuc_1"/>
</dbReference>
<sequence>MFRVVSLNLNGVRSAATKGWLDWAAGAEIDCMGVQEVRAGAEDVAGRFDAIGELKGHFHHAQKKGYAGVGLYTRHEPSKVVHGFDGGEFDDEGRYVEMRFDTPARKLSIISAYFPSGSSGEERQAAKYRFLDLLRPHLQKLIRAKREFILMGDINIAHREIDLKNWKGNQKNSGFLPEERAWLSGVIGAGRGELGLIDVHRTLRPDDGGEAYTWWSNRGNAYANNVGWRLDYQIATPALAATARTVSVYKTQRFSDHAPLVIDYELSL</sequence>
<feature type="site" description="Important for catalytic activity" evidence="7">
    <location>
        <position position="231"/>
    </location>
</feature>
<accession>A0A4Q7VWD1</accession>
<keyword evidence="4 6" id="KW-0460">Magnesium</keyword>
<feature type="active site" description="Proton acceptor" evidence="5">
    <location>
        <position position="257"/>
    </location>
</feature>
<evidence type="ECO:0000256" key="6">
    <source>
        <dbReference type="PIRSR" id="PIRSR604808-2"/>
    </source>
</evidence>
<feature type="active site" evidence="5">
    <location>
        <position position="113"/>
    </location>
</feature>
<keyword evidence="6" id="KW-0464">Manganese</keyword>
<evidence type="ECO:0000256" key="3">
    <source>
        <dbReference type="ARBA" id="ARBA00022801"/>
    </source>
</evidence>
<keyword evidence="2 6" id="KW-0479">Metal-binding</keyword>
<feature type="domain" description="Endonuclease/exonuclease/phosphatase" evidence="8">
    <location>
        <begin position="6"/>
        <end position="257"/>
    </location>
</feature>
<feature type="site" description="Interaction with DNA substrate" evidence="7">
    <location>
        <position position="257"/>
    </location>
</feature>
<proteinExistence type="inferred from homology"/>
<evidence type="ECO:0000256" key="2">
    <source>
        <dbReference type="ARBA" id="ARBA00022723"/>
    </source>
</evidence>
<feature type="binding site" evidence="6">
    <location>
        <position position="155"/>
    </location>
    <ligand>
        <name>Mg(2+)</name>
        <dbReference type="ChEBI" id="CHEBI:18420"/>
        <label>1</label>
    </ligand>
</feature>
<feature type="active site" description="Proton donor/acceptor" evidence="5">
    <location>
        <position position="153"/>
    </location>
</feature>
<comment type="cofactor">
    <cofactor evidence="6">
        <name>Mg(2+)</name>
        <dbReference type="ChEBI" id="CHEBI:18420"/>
    </cofactor>
    <cofactor evidence="6">
        <name>Mn(2+)</name>
        <dbReference type="ChEBI" id="CHEBI:29035"/>
    </cofactor>
    <text evidence="6">Probably binds two magnesium or manganese ions per subunit.</text>
</comment>
<comment type="similarity">
    <text evidence="1">Belongs to the DNA repair enzymes AP/ExoA family.</text>
</comment>
<dbReference type="AlphaFoldDB" id="A0A4Q7VWD1"/>
<dbReference type="InterPro" id="IPR005135">
    <property type="entry name" value="Endo/exonuclease/phosphatase"/>
</dbReference>
<feature type="binding site" evidence="6">
    <location>
        <position position="153"/>
    </location>
    <ligand>
        <name>Mg(2+)</name>
        <dbReference type="ChEBI" id="CHEBI:18420"/>
        <label>1</label>
    </ligand>
</feature>
<dbReference type="GO" id="GO:0008311">
    <property type="term" value="F:double-stranded DNA 3'-5' DNA exonuclease activity"/>
    <property type="evidence" value="ECO:0007669"/>
    <property type="project" value="TreeGrafter"/>
</dbReference>
<dbReference type="Proteomes" id="UP000293671">
    <property type="component" value="Unassembled WGS sequence"/>
</dbReference>
<dbReference type="OrthoDB" id="9803914at2"/>
<evidence type="ECO:0000256" key="1">
    <source>
        <dbReference type="ARBA" id="ARBA00007092"/>
    </source>
</evidence>
<evidence type="ECO:0000313" key="9">
    <source>
        <dbReference type="EMBL" id="RZU01034.1"/>
    </source>
</evidence>
<dbReference type="EMBL" id="SHKP01000005">
    <property type="protein sequence ID" value="RZU01034.1"/>
    <property type="molecule type" value="Genomic_DNA"/>
</dbReference>
<feature type="binding site" evidence="6">
    <location>
        <position position="257"/>
    </location>
    <ligand>
        <name>Mg(2+)</name>
        <dbReference type="ChEBI" id="CHEBI:18420"/>
        <label>1</label>
    </ligand>
</feature>
<reference evidence="9 10" key="1">
    <citation type="submission" date="2019-02" db="EMBL/GenBank/DDBJ databases">
        <title>Genomic Encyclopedia of Type Strains, Phase IV (KMG-IV): sequencing the most valuable type-strain genomes for metagenomic binning, comparative biology and taxonomic classification.</title>
        <authorList>
            <person name="Goeker M."/>
        </authorList>
    </citation>
    <scope>NUCLEOTIDE SEQUENCE [LARGE SCALE GENOMIC DNA]</scope>
    <source>
        <strain evidence="9 10">DSM 19570</strain>
    </source>
</reference>
<dbReference type="GO" id="GO:0006284">
    <property type="term" value="P:base-excision repair"/>
    <property type="evidence" value="ECO:0007669"/>
    <property type="project" value="TreeGrafter"/>
</dbReference>
<gene>
    <name evidence="9" type="ORF">EV670_1748</name>
</gene>
<evidence type="ECO:0000313" key="10">
    <source>
        <dbReference type="Proteomes" id="UP000293671"/>
    </source>
</evidence>
<protein>
    <submittedName>
        <fullName evidence="9">Exodeoxyribonuclease-3</fullName>
    </submittedName>
</protein>
<dbReference type="GO" id="GO:0008081">
    <property type="term" value="F:phosphoric diester hydrolase activity"/>
    <property type="evidence" value="ECO:0007669"/>
    <property type="project" value="TreeGrafter"/>
</dbReference>
<evidence type="ECO:0000259" key="8">
    <source>
        <dbReference type="Pfam" id="PF03372"/>
    </source>
</evidence>
<dbReference type="NCBIfam" id="TIGR00195">
    <property type="entry name" value="exoDNase_III"/>
    <property type="match status" value="1"/>
</dbReference>
<evidence type="ECO:0000256" key="7">
    <source>
        <dbReference type="PIRSR" id="PIRSR604808-3"/>
    </source>
</evidence>
<dbReference type="CDD" id="cd10281">
    <property type="entry name" value="Nape_like_AP-endo"/>
    <property type="match status" value="1"/>
</dbReference>
<dbReference type="PROSITE" id="PS51435">
    <property type="entry name" value="AP_NUCLEASE_F1_4"/>
    <property type="match status" value="1"/>
</dbReference>
<keyword evidence="10" id="KW-1185">Reference proteome</keyword>
<keyword evidence="3" id="KW-0378">Hydrolase</keyword>
<dbReference type="Pfam" id="PF03372">
    <property type="entry name" value="Exo_endo_phos"/>
    <property type="match status" value="1"/>
</dbReference>
<name>A0A4Q7VWD1_9BURK</name>
<dbReference type="GO" id="GO:0046872">
    <property type="term" value="F:metal ion binding"/>
    <property type="evidence" value="ECO:0007669"/>
    <property type="project" value="UniProtKB-KW"/>
</dbReference>
<dbReference type="SUPFAM" id="SSF56219">
    <property type="entry name" value="DNase I-like"/>
    <property type="match status" value="1"/>
</dbReference>